<evidence type="ECO:0008006" key="4">
    <source>
        <dbReference type="Google" id="ProtNLM"/>
    </source>
</evidence>
<comment type="caution">
    <text evidence="2">The sequence shown here is derived from an EMBL/GenBank/DDBJ whole genome shotgun (WGS) entry which is preliminary data.</text>
</comment>
<name>A0ABV9SZF0_9BACT</name>
<dbReference type="Proteomes" id="UP001595818">
    <property type="component" value="Unassembled WGS sequence"/>
</dbReference>
<keyword evidence="1" id="KW-1133">Transmembrane helix</keyword>
<sequence length="400" mass="45253">MKKHISDMNDKEFDDFLRNRLSDVPHIDYHEGDWEAMRRLLDKGETSTSGGWGSKHIIGLVLVLISAALIWYSIGYLNSTDLVTESNPEKSFPGTSIRSDMSVPDNFILPVTAIIRKNEPPGIQKNIREDKAYLPVTPDDTAQGHKTYIADKKIYTGVSAPSLDKMIQKVHEHQNATMKSGRNLGTEPHAVRIEAVSRPIPSQKTVSFAPTGRFSMSLMVAPDISAIKLNRMQNPGRSIAFNLEYFFHPRWSLNSGLIHAYKTYEGGEGYRKNYQPSPVGLKGDCWIIDVPANVRFYALDRPKQRFFLSTGVSSYFMLREKYDLFYSSYGGNNYTEKVDTKAGGNHYFNIINLGMGYERRLGNRLAFQAEPYFKLPIQGIGQGDLSLKSFGVFLGLKYYR</sequence>
<dbReference type="RefSeq" id="WP_377063526.1">
    <property type="nucleotide sequence ID" value="NZ_JBHSJJ010000004.1"/>
</dbReference>
<reference evidence="3" key="1">
    <citation type="journal article" date="2019" name="Int. J. Syst. Evol. Microbiol.">
        <title>The Global Catalogue of Microorganisms (GCM) 10K type strain sequencing project: providing services to taxonomists for standard genome sequencing and annotation.</title>
        <authorList>
            <consortium name="The Broad Institute Genomics Platform"/>
            <consortium name="The Broad Institute Genome Sequencing Center for Infectious Disease"/>
            <person name="Wu L."/>
            <person name="Ma J."/>
        </authorList>
    </citation>
    <scope>NUCLEOTIDE SEQUENCE [LARGE SCALE GENOMIC DNA]</scope>
    <source>
        <strain evidence="3">CGMCC 4.7466</strain>
    </source>
</reference>
<proteinExistence type="predicted"/>
<gene>
    <name evidence="2" type="ORF">ACFPFU_08665</name>
</gene>
<evidence type="ECO:0000313" key="2">
    <source>
        <dbReference type="EMBL" id="MFC4871754.1"/>
    </source>
</evidence>
<evidence type="ECO:0000256" key="1">
    <source>
        <dbReference type="SAM" id="Phobius"/>
    </source>
</evidence>
<feature type="transmembrane region" description="Helical" evidence="1">
    <location>
        <begin position="57"/>
        <end position="77"/>
    </location>
</feature>
<accession>A0ABV9SZF0</accession>
<evidence type="ECO:0000313" key="3">
    <source>
        <dbReference type="Proteomes" id="UP001595818"/>
    </source>
</evidence>
<keyword evidence="1" id="KW-0472">Membrane</keyword>
<dbReference type="EMBL" id="JBHSJJ010000004">
    <property type="protein sequence ID" value="MFC4871754.1"/>
    <property type="molecule type" value="Genomic_DNA"/>
</dbReference>
<protein>
    <recommendedName>
        <fullName evidence="4">Outer membrane protein beta-barrel domain-containing protein</fullName>
    </recommendedName>
</protein>
<organism evidence="2 3">
    <name type="scientific">Negadavirga shengliensis</name>
    <dbReference type="NCBI Taxonomy" id="1389218"/>
    <lineage>
        <taxon>Bacteria</taxon>
        <taxon>Pseudomonadati</taxon>
        <taxon>Bacteroidota</taxon>
        <taxon>Cytophagia</taxon>
        <taxon>Cytophagales</taxon>
        <taxon>Cyclobacteriaceae</taxon>
        <taxon>Negadavirga</taxon>
    </lineage>
</organism>
<keyword evidence="1" id="KW-0812">Transmembrane</keyword>
<keyword evidence="3" id="KW-1185">Reference proteome</keyword>